<proteinExistence type="predicted"/>
<dbReference type="AlphaFoldDB" id="Q7X2V3"/>
<dbReference type="CDD" id="cd00229">
    <property type="entry name" value="SGNH_hydrolase"/>
    <property type="match status" value="1"/>
</dbReference>
<dbReference type="GO" id="GO:0016788">
    <property type="term" value="F:hydrolase activity, acting on ester bonds"/>
    <property type="evidence" value="ECO:0007669"/>
    <property type="project" value="InterPro"/>
</dbReference>
<dbReference type="InterPro" id="IPR036514">
    <property type="entry name" value="SGNH_hydro_sf"/>
</dbReference>
<evidence type="ECO:0008006" key="2">
    <source>
        <dbReference type="Google" id="ProtNLM"/>
    </source>
</evidence>
<organism evidence="1">
    <name type="scientific">uncultured Acidobacteriota bacterium</name>
    <dbReference type="NCBI Taxonomy" id="171953"/>
    <lineage>
        <taxon>Bacteria</taxon>
        <taxon>Pseudomonadati</taxon>
        <taxon>Acidobacteriota</taxon>
        <taxon>environmental samples</taxon>
    </lineage>
</organism>
<accession>Q7X2V3</accession>
<reference evidence="1" key="1">
    <citation type="journal article" date="2003" name="Mol. Microbiol.">
        <title>Acidobacteria form a coherent but highly diverse group within the bacterial domain: evidence from environmental genomics.</title>
        <authorList>
            <person name="Quaiser A."/>
            <person name="Ochsenreiter T."/>
            <person name="Lanz C."/>
            <person name="Schuster S.C."/>
            <person name="Treusch A.H."/>
            <person name="Eck J."/>
            <person name="Schleper C."/>
        </authorList>
    </citation>
    <scope>NUCLEOTIDE SEQUENCE</scope>
</reference>
<dbReference type="Pfam" id="PF00657">
    <property type="entry name" value="Lipase_GDSL"/>
    <property type="match status" value="1"/>
</dbReference>
<dbReference type="SUPFAM" id="SSF52266">
    <property type="entry name" value="SGNH hydrolase"/>
    <property type="match status" value="1"/>
</dbReference>
<protein>
    <recommendedName>
        <fullName evidence="2">SGNH hydrolase-type esterase domain-containing protein</fullName>
    </recommendedName>
</protein>
<dbReference type="EMBL" id="AH012920">
    <property type="protein sequence ID" value="AAP58611.1"/>
    <property type="molecule type" value="Genomic_DNA"/>
</dbReference>
<evidence type="ECO:0000313" key="1">
    <source>
        <dbReference type="EMBL" id="AAP58611.1"/>
    </source>
</evidence>
<dbReference type="Gene3D" id="3.40.50.1110">
    <property type="entry name" value="SGNH hydrolase"/>
    <property type="match status" value="1"/>
</dbReference>
<dbReference type="InterPro" id="IPR001087">
    <property type="entry name" value="GDSL"/>
</dbReference>
<name>Q7X2V3_9BACT</name>
<sequence length="400" mass="45537">MEANSPSSANSKATHHYSRFTKLMTVLVSIFITLLVLEAGARIICARRGINIHNYQPLFTHTPGDYTRQDRARFVSHPFLPFAPRPYDSRKLFVYREGMPQLAEFDVTNNSLGFRTPERTFAKGDRVKRIVTLGGSTTWEGTRNDTTWPALLEQKLNAQYQNTGYRIEVVNLAVEMASSPMNLINLAFVGVNYQPDLVISCDGVNDSFLIGLQGVTPDYRSTLDRYDDRTRPLQARLPPWAFRSYLVSILTHKYDALTNAHVELYSQVAKNSQLPPSADPLEGIQFFERNLRSMRALSKENNAKFVASTSHWLTPFPKATLMNSELRDFFARSEIDYVDLDALLPHNDATIHTDAVHWSESGLQQLAELWKEKIVRSNLLDLNAVESPVRHHSVLRARHF</sequence>